<organism evidence="7 9">
    <name type="scientific">Paraburkholderia fungorum</name>
    <dbReference type="NCBI Taxonomy" id="134537"/>
    <lineage>
        <taxon>Bacteria</taxon>
        <taxon>Pseudomonadati</taxon>
        <taxon>Pseudomonadota</taxon>
        <taxon>Betaproteobacteria</taxon>
        <taxon>Burkholderiales</taxon>
        <taxon>Burkholderiaceae</taxon>
        <taxon>Paraburkholderia</taxon>
    </lineage>
</organism>
<sequence length="313" mass="34413">MAILFRLNVASKDTIVIDLFNDVPAFVAAAEAGSFAAAGRKLHLSRSAVGKAIARIEARLGVRLFNRTTRAQLLTDEGRAFLARCVRATEELREGAALMEAGRSKVRGLLRVTMPVLYGRLKVAPLLMLLTDEHPELTIELDLRDRRVSLVDEGFDLAVRIGPSETTVGLSSCAIGKHATLLCAAPSLIERLGMPSSLGDLDRYDALVYHRDNWSERWTFPDDGGRMTLIEPTSRIRAADLGVIMDAAISGRGIAWLPDWLIEDELESGRLLQLLPDLPVRQRDINLFWVTTPTIPGRLQLAIDALTLTVPMA</sequence>
<dbReference type="SUPFAM" id="SSF46785">
    <property type="entry name" value="Winged helix' DNA-binding domain"/>
    <property type="match status" value="1"/>
</dbReference>
<keyword evidence="4" id="KW-0804">Transcription</keyword>
<gene>
    <name evidence="6" type="ORF">GGD69_002239</name>
    <name evidence="7" type="ORF">ParKJ_15045</name>
</gene>
<dbReference type="InterPro" id="IPR005119">
    <property type="entry name" value="LysR_subst-bd"/>
</dbReference>
<dbReference type="GO" id="GO:0043565">
    <property type="term" value="F:sequence-specific DNA binding"/>
    <property type="evidence" value="ECO:0007669"/>
    <property type="project" value="TreeGrafter"/>
</dbReference>
<feature type="domain" description="HTH lysR-type" evidence="5">
    <location>
        <begin position="18"/>
        <end position="75"/>
    </location>
</feature>
<evidence type="ECO:0000313" key="9">
    <source>
        <dbReference type="Proteomes" id="UP001246473"/>
    </source>
</evidence>
<dbReference type="SUPFAM" id="SSF53850">
    <property type="entry name" value="Periplasmic binding protein-like II"/>
    <property type="match status" value="1"/>
</dbReference>
<keyword evidence="3 6" id="KW-0238">DNA-binding</keyword>
<dbReference type="InterPro" id="IPR000847">
    <property type="entry name" value="LysR_HTH_N"/>
</dbReference>
<dbReference type="GO" id="GO:0003700">
    <property type="term" value="F:DNA-binding transcription factor activity"/>
    <property type="evidence" value="ECO:0007669"/>
    <property type="project" value="InterPro"/>
</dbReference>
<evidence type="ECO:0000313" key="7">
    <source>
        <dbReference type="EMBL" id="MDT8838732.1"/>
    </source>
</evidence>
<reference evidence="6 8" key="1">
    <citation type="submission" date="2020-08" db="EMBL/GenBank/DDBJ databases">
        <title>Genomic Encyclopedia of Type Strains, Phase IV (KMG-V): Genome sequencing to study the core and pangenomes of soil and plant-associated prokaryotes.</title>
        <authorList>
            <person name="Whitman W."/>
        </authorList>
    </citation>
    <scope>NUCLEOTIDE SEQUENCE [LARGE SCALE GENOMIC DNA]</scope>
    <source>
        <strain evidence="6 8">SEMIA 4013</strain>
    </source>
</reference>
<dbReference type="Pfam" id="PF00126">
    <property type="entry name" value="HTH_1"/>
    <property type="match status" value="1"/>
</dbReference>
<dbReference type="PANTHER" id="PTHR30537">
    <property type="entry name" value="HTH-TYPE TRANSCRIPTIONAL REGULATOR"/>
    <property type="match status" value="1"/>
</dbReference>
<dbReference type="EMBL" id="JANSLM010000004">
    <property type="protein sequence ID" value="MDT8838732.1"/>
    <property type="molecule type" value="Genomic_DNA"/>
</dbReference>
<dbReference type="Gene3D" id="1.10.10.10">
    <property type="entry name" value="Winged helix-like DNA-binding domain superfamily/Winged helix DNA-binding domain"/>
    <property type="match status" value="1"/>
</dbReference>
<dbReference type="AlphaFoldDB" id="A0AAP1PJV7"/>
<name>A0AAP1PJV7_9BURK</name>
<evidence type="ECO:0000256" key="1">
    <source>
        <dbReference type="ARBA" id="ARBA00009437"/>
    </source>
</evidence>
<dbReference type="RefSeq" id="WP_221306369.1">
    <property type="nucleotide sequence ID" value="NZ_JACIII010000003.1"/>
</dbReference>
<dbReference type="InterPro" id="IPR036390">
    <property type="entry name" value="WH_DNA-bd_sf"/>
</dbReference>
<accession>A0AAP1PJV7</accession>
<protein>
    <submittedName>
        <fullName evidence="6">DNA-binding transcriptional LysR family regulator</fullName>
    </submittedName>
    <submittedName>
        <fullName evidence="7">LysR family transcriptional regulator</fullName>
    </submittedName>
</protein>
<dbReference type="InterPro" id="IPR058163">
    <property type="entry name" value="LysR-type_TF_proteobact-type"/>
</dbReference>
<dbReference type="Proteomes" id="UP000518681">
    <property type="component" value="Unassembled WGS sequence"/>
</dbReference>
<dbReference type="GO" id="GO:0006351">
    <property type="term" value="P:DNA-templated transcription"/>
    <property type="evidence" value="ECO:0007669"/>
    <property type="project" value="TreeGrafter"/>
</dbReference>
<dbReference type="EMBL" id="JACIIK010000004">
    <property type="protein sequence ID" value="MBB6201386.1"/>
    <property type="molecule type" value="Genomic_DNA"/>
</dbReference>
<evidence type="ECO:0000259" key="5">
    <source>
        <dbReference type="PROSITE" id="PS50931"/>
    </source>
</evidence>
<evidence type="ECO:0000313" key="8">
    <source>
        <dbReference type="Proteomes" id="UP000518681"/>
    </source>
</evidence>
<dbReference type="PANTHER" id="PTHR30537:SF5">
    <property type="entry name" value="HTH-TYPE TRANSCRIPTIONAL ACTIVATOR TTDR-RELATED"/>
    <property type="match status" value="1"/>
</dbReference>
<dbReference type="Pfam" id="PF03466">
    <property type="entry name" value="LysR_substrate"/>
    <property type="match status" value="1"/>
</dbReference>
<dbReference type="PRINTS" id="PR00039">
    <property type="entry name" value="HTHLYSR"/>
</dbReference>
<comment type="similarity">
    <text evidence="1">Belongs to the LysR transcriptional regulatory family.</text>
</comment>
<keyword evidence="2" id="KW-0805">Transcription regulation</keyword>
<proteinExistence type="inferred from homology"/>
<dbReference type="Proteomes" id="UP001246473">
    <property type="component" value="Unassembled WGS sequence"/>
</dbReference>
<dbReference type="Gene3D" id="3.40.190.290">
    <property type="match status" value="1"/>
</dbReference>
<evidence type="ECO:0000256" key="3">
    <source>
        <dbReference type="ARBA" id="ARBA00023125"/>
    </source>
</evidence>
<reference evidence="7" key="2">
    <citation type="submission" date="2022-08" db="EMBL/GenBank/DDBJ databases">
        <authorList>
            <person name="Kim S.-J."/>
        </authorList>
    </citation>
    <scope>NUCLEOTIDE SEQUENCE</scope>
    <source>
        <strain evidence="7">KJ</strain>
    </source>
</reference>
<dbReference type="PROSITE" id="PS50931">
    <property type="entry name" value="HTH_LYSR"/>
    <property type="match status" value="1"/>
</dbReference>
<dbReference type="FunFam" id="1.10.10.10:FF:000001">
    <property type="entry name" value="LysR family transcriptional regulator"/>
    <property type="match status" value="1"/>
</dbReference>
<evidence type="ECO:0000256" key="2">
    <source>
        <dbReference type="ARBA" id="ARBA00023015"/>
    </source>
</evidence>
<comment type="caution">
    <text evidence="7">The sequence shown here is derived from an EMBL/GenBank/DDBJ whole genome shotgun (WGS) entry which is preliminary data.</text>
</comment>
<dbReference type="InterPro" id="IPR036388">
    <property type="entry name" value="WH-like_DNA-bd_sf"/>
</dbReference>
<evidence type="ECO:0000256" key="4">
    <source>
        <dbReference type="ARBA" id="ARBA00023163"/>
    </source>
</evidence>
<evidence type="ECO:0000313" key="6">
    <source>
        <dbReference type="EMBL" id="MBB6201386.1"/>
    </source>
</evidence>